<gene>
    <name evidence="2" type="ORF">COT67_00160</name>
</gene>
<evidence type="ECO:0000313" key="3">
    <source>
        <dbReference type="Proteomes" id="UP000230353"/>
    </source>
</evidence>
<dbReference type="PANTHER" id="PTHR22603:SF66">
    <property type="entry name" value="ETHANOLAMINE KINASE"/>
    <property type="match status" value="1"/>
</dbReference>
<dbReference type="GO" id="GO:0005737">
    <property type="term" value="C:cytoplasm"/>
    <property type="evidence" value="ECO:0007669"/>
    <property type="project" value="TreeGrafter"/>
</dbReference>
<evidence type="ECO:0000256" key="1">
    <source>
        <dbReference type="SAM" id="Phobius"/>
    </source>
</evidence>
<comment type="caution">
    <text evidence="2">The sequence shown here is derived from an EMBL/GenBank/DDBJ whole genome shotgun (WGS) entry which is preliminary data.</text>
</comment>
<dbReference type="AlphaFoldDB" id="A0A2H0WM54"/>
<dbReference type="EMBL" id="PEZL01000003">
    <property type="protein sequence ID" value="PIS13737.1"/>
    <property type="molecule type" value="Genomic_DNA"/>
</dbReference>
<dbReference type="Gene3D" id="3.30.200.20">
    <property type="entry name" value="Phosphorylase Kinase, domain 1"/>
    <property type="match status" value="1"/>
</dbReference>
<organism evidence="2 3">
    <name type="scientific">Candidatus Tagabacteria bacterium CG09_land_8_20_14_0_10_41_14</name>
    <dbReference type="NCBI Taxonomy" id="1975021"/>
    <lineage>
        <taxon>Bacteria</taxon>
        <taxon>Candidatus Tagaibacteriota</taxon>
    </lineage>
</organism>
<accession>A0A2H0WM54</accession>
<protein>
    <recommendedName>
        <fullName evidence="4">Aminoglycoside phosphotransferase domain-containing protein</fullName>
    </recommendedName>
</protein>
<sequence length="323" mass="37662">MNKDIELISQLNKDWQPGEIKVKRAGGQTNRNYIVQYKNKKFFVRLPWGRADIVDRKAEARNVLALAGCNKLKNILPKFYLYVFDGKNILCPKERADFPNGTMITEYIEGRDINGEDIERPEIQTALIKTLHTFHSSGVRFFNSYDVFRDEILKYGKKAKKYPIGKLVKKDEIKKIEKIGREAKRQLVLGGKISTHNDLIFENLRLGENGKVYLLDFEYAGFNIRNGLYYDLGIILGGNLFQKNPIKIKTFEELLKKAGKIYEKKLDKKKIYFGALINILVMFWWGLVKYFSSKTQAEKKYFKDYVLKRAKGIDELFEVANRK</sequence>
<dbReference type="InterPro" id="IPR011009">
    <property type="entry name" value="Kinase-like_dom_sf"/>
</dbReference>
<proteinExistence type="predicted"/>
<dbReference type="Gene3D" id="3.90.1200.10">
    <property type="match status" value="1"/>
</dbReference>
<dbReference type="Proteomes" id="UP000230353">
    <property type="component" value="Unassembled WGS sequence"/>
</dbReference>
<feature type="transmembrane region" description="Helical" evidence="1">
    <location>
        <begin position="271"/>
        <end position="291"/>
    </location>
</feature>
<keyword evidence="1" id="KW-0812">Transmembrane</keyword>
<reference evidence="3" key="1">
    <citation type="submission" date="2017-09" db="EMBL/GenBank/DDBJ databases">
        <title>Depth-based differentiation of microbial function through sediment-hosted aquifers and enrichment of novel symbionts in the deep terrestrial subsurface.</title>
        <authorList>
            <person name="Probst A.J."/>
            <person name="Ladd B."/>
            <person name="Jarett J.K."/>
            <person name="Geller-Mcgrath D.E."/>
            <person name="Sieber C.M.K."/>
            <person name="Emerson J.B."/>
            <person name="Anantharaman K."/>
            <person name="Thomas B.C."/>
            <person name="Malmstrom R."/>
            <person name="Stieglmeier M."/>
            <person name="Klingl A."/>
            <person name="Woyke T."/>
            <person name="Ryan C.M."/>
            <person name="Banfield J.F."/>
        </authorList>
    </citation>
    <scope>NUCLEOTIDE SEQUENCE [LARGE SCALE GENOMIC DNA]</scope>
</reference>
<keyword evidence="1" id="KW-0472">Membrane</keyword>
<evidence type="ECO:0008006" key="4">
    <source>
        <dbReference type="Google" id="ProtNLM"/>
    </source>
</evidence>
<dbReference type="GO" id="GO:0004305">
    <property type="term" value="F:ethanolamine kinase activity"/>
    <property type="evidence" value="ECO:0007669"/>
    <property type="project" value="TreeGrafter"/>
</dbReference>
<dbReference type="Pfam" id="PF01633">
    <property type="entry name" value="Choline_kinase"/>
    <property type="match status" value="1"/>
</dbReference>
<evidence type="ECO:0000313" key="2">
    <source>
        <dbReference type="EMBL" id="PIS13737.1"/>
    </source>
</evidence>
<dbReference type="PANTHER" id="PTHR22603">
    <property type="entry name" value="CHOLINE/ETHANOALAMINE KINASE"/>
    <property type="match status" value="1"/>
</dbReference>
<name>A0A2H0WM54_9BACT</name>
<dbReference type="SUPFAM" id="SSF56112">
    <property type="entry name" value="Protein kinase-like (PK-like)"/>
    <property type="match status" value="1"/>
</dbReference>
<keyword evidence="1" id="KW-1133">Transmembrane helix</keyword>
<dbReference type="GO" id="GO:0006646">
    <property type="term" value="P:phosphatidylethanolamine biosynthetic process"/>
    <property type="evidence" value="ECO:0007669"/>
    <property type="project" value="TreeGrafter"/>
</dbReference>